<organism evidence="1 2">
    <name type="scientific">Adineta steineri</name>
    <dbReference type="NCBI Taxonomy" id="433720"/>
    <lineage>
        <taxon>Eukaryota</taxon>
        <taxon>Metazoa</taxon>
        <taxon>Spiralia</taxon>
        <taxon>Gnathifera</taxon>
        <taxon>Rotifera</taxon>
        <taxon>Eurotatoria</taxon>
        <taxon>Bdelloidea</taxon>
        <taxon>Adinetida</taxon>
        <taxon>Adinetidae</taxon>
        <taxon>Adineta</taxon>
    </lineage>
</organism>
<proteinExistence type="predicted"/>
<evidence type="ECO:0000313" key="1">
    <source>
        <dbReference type="EMBL" id="CAF4129484.1"/>
    </source>
</evidence>
<reference evidence="1" key="1">
    <citation type="submission" date="2021-02" db="EMBL/GenBank/DDBJ databases">
        <authorList>
            <person name="Nowell W R."/>
        </authorList>
    </citation>
    <scope>NUCLEOTIDE SEQUENCE</scope>
</reference>
<accession>A0A819WYC0</accession>
<gene>
    <name evidence="1" type="ORF">OKA104_LOCUS37176</name>
</gene>
<dbReference type="Proteomes" id="UP000663881">
    <property type="component" value="Unassembled WGS sequence"/>
</dbReference>
<evidence type="ECO:0000313" key="2">
    <source>
        <dbReference type="Proteomes" id="UP000663881"/>
    </source>
</evidence>
<dbReference type="AlphaFoldDB" id="A0A819WYC0"/>
<comment type="caution">
    <text evidence="1">The sequence shown here is derived from an EMBL/GenBank/DDBJ whole genome shotgun (WGS) entry which is preliminary data.</text>
</comment>
<name>A0A819WYC0_9BILA</name>
<sequence>MPHKSIWDFDQRFKTLPGQVNFAFPTQKHQEWFIAVLLPRIRLPLMQQKVTSQSEALEIAMRLEASSMSESALGMDQLQQQLVNITLELQSLKKGKEVHEEIWCTTC</sequence>
<protein>
    <submittedName>
        <fullName evidence="1">Uncharacterized protein</fullName>
    </submittedName>
</protein>
<dbReference type="EMBL" id="CAJOAY010006089">
    <property type="protein sequence ID" value="CAF4129484.1"/>
    <property type="molecule type" value="Genomic_DNA"/>
</dbReference>